<evidence type="ECO:0000259" key="8">
    <source>
        <dbReference type="PROSITE" id="PS50928"/>
    </source>
</evidence>
<evidence type="ECO:0000256" key="2">
    <source>
        <dbReference type="ARBA" id="ARBA00022448"/>
    </source>
</evidence>
<keyword evidence="3" id="KW-1003">Cell membrane</keyword>
<dbReference type="HOGENOM" id="CLU_028518_1_1_9"/>
<keyword evidence="2 7" id="KW-0813">Transport</keyword>
<reference evidence="9 10" key="1">
    <citation type="submission" date="2011-08" db="EMBL/GenBank/DDBJ databases">
        <title>The Genome Sequence of Clostridium orbiscindens 1_3_50AFAA.</title>
        <authorList>
            <consortium name="The Broad Institute Genome Sequencing Platform"/>
            <person name="Earl A."/>
            <person name="Ward D."/>
            <person name="Feldgarden M."/>
            <person name="Gevers D."/>
            <person name="Daigneault M."/>
            <person name="Strauss J."/>
            <person name="Allen-Vercoe E."/>
            <person name="Young S.K."/>
            <person name="Zeng Q."/>
            <person name="Gargeya S."/>
            <person name="Fitzgerald M."/>
            <person name="Haas B."/>
            <person name="Abouelleil A."/>
            <person name="Alvarado L."/>
            <person name="Arachchi H.M."/>
            <person name="Berlin A."/>
            <person name="Brown A."/>
            <person name="Chapman S.B."/>
            <person name="Chen Z."/>
            <person name="Dunbar C."/>
            <person name="Freedman E."/>
            <person name="Gearin G."/>
            <person name="Gellesch M."/>
            <person name="Goldberg J."/>
            <person name="Griggs A."/>
            <person name="Gujja S."/>
            <person name="Heiman D."/>
            <person name="Howarth C."/>
            <person name="Larson L."/>
            <person name="Lui A."/>
            <person name="MacDonald P.J.P."/>
            <person name="Montmayeur A."/>
            <person name="Murphy C."/>
            <person name="Neiman D."/>
            <person name="Pearson M."/>
            <person name="Priest M."/>
            <person name="Roberts A."/>
            <person name="Saif S."/>
            <person name="Shea T."/>
            <person name="Shenoy N."/>
            <person name="Sisk P."/>
            <person name="Stolte C."/>
            <person name="Sykes S."/>
            <person name="Wortman J."/>
            <person name="Nusbaum C."/>
            <person name="Birren B."/>
        </authorList>
    </citation>
    <scope>NUCLEOTIDE SEQUENCE [LARGE SCALE GENOMIC DNA]</scope>
    <source>
        <strain evidence="9 10">1_3_50AFAA</strain>
    </source>
</reference>
<organism evidence="9 10">
    <name type="scientific">Flavonifractor plautii 1_3_50AFAA</name>
    <dbReference type="NCBI Taxonomy" id="742738"/>
    <lineage>
        <taxon>Bacteria</taxon>
        <taxon>Bacillati</taxon>
        <taxon>Bacillota</taxon>
        <taxon>Clostridia</taxon>
        <taxon>Eubacteriales</taxon>
        <taxon>Oscillospiraceae</taxon>
        <taxon>Flavonifractor</taxon>
    </lineage>
</organism>
<dbReference type="AlphaFoldDB" id="A0A096B470"/>
<feature type="transmembrane region" description="Helical" evidence="7">
    <location>
        <begin position="185"/>
        <end position="210"/>
    </location>
</feature>
<gene>
    <name evidence="9" type="ORF">HMPREF9460_03077</name>
</gene>
<dbReference type="PROSITE" id="PS50928">
    <property type="entry name" value="ABC_TM1"/>
    <property type="match status" value="1"/>
</dbReference>
<comment type="caution">
    <text evidence="9">The sequence shown here is derived from an EMBL/GenBank/DDBJ whole genome shotgun (WGS) entry which is preliminary data.</text>
</comment>
<feature type="transmembrane region" description="Helical" evidence="7">
    <location>
        <begin position="133"/>
        <end position="150"/>
    </location>
</feature>
<dbReference type="eggNOG" id="COG1173">
    <property type="taxonomic scope" value="Bacteria"/>
</dbReference>
<name>A0A096B470_FLAPL</name>
<dbReference type="PANTHER" id="PTHR43386">
    <property type="entry name" value="OLIGOPEPTIDE TRANSPORT SYSTEM PERMEASE PROTEIN APPC"/>
    <property type="match status" value="1"/>
</dbReference>
<evidence type="ECO:0000313" key="9">
    <source>
        <dbReference type="EMBL" id="KGF54173.1"/>
    </source>
</evidence>
<dbReference type="InterPro" id="IPR035906">
    <property type="entry name" value="MetI-like_sf"/>
</dbReference>
<proteinExistence type="inferred from homology"/>
<dbReference type="InterPro" id="IPR050366">
    <property type="entry name" value="BP-dependent_transpt_permease"/>
</dbReference>
<evidence type="ECO:0000256" key="6">
    <source>
        <dbReference type="ARBA" id="ARBA00023136"/>
    </source>
</evidence>
<dbReference type="PATRIC" id="fig|742738.3.peg.3165"/>
<keyword evidence="6 7" id="KW-0472">Membrane</keyword>
<comment type="similarity">
    <text evidence="7">Belongs to the binding-protein-dependent transport system permease family.</text>
</comment>
<dbReference type="Proteomes" id="UP000029585">
    <property type="component" value="Unassembled WGS sequence"/>
</dbReference>
<dbReference type="Gene3D" id="1.10.3720.10">
    <property type="entry name" value="MetI-like"/>
    <property type="match status" value="1"/>
</dbReference>
<protein>
    <recommendedName>
        <fullName evidence="8">ABC transmembrane type-1 domain-containing protein</fullName>
    </recommendedName>
</protein>
<sequence>MRGKKVLFILSLTVLVLFLLVGVFADFLAPCDPNAVDMANGLAAPSTEHWLGTDHIGRDLLSRLIYGSRSSVFIAFFATGCTLLLGMTIGLVSGYLGGWIDQLIQAVVNIFQGIPSAAFVVAILGLLGPGMRSLLIAIVVSSWAGFSRIVRNQVLEIRELHYIEGARAMGGGSFYIMRRHILPNILLPLLVLIATRIGSTVLTVAAMSYLGLGLRAPAADWGIMINDAKLYYVKDFLVLLAPAACLTLFCLSINLIADYLRDCLDHDDGAARML</sequence>
<dbReference type="GO" id="GO:0055085">
    <property type="term" value="P:transmembrane transport"/>
    <property type="evidence" value="ECO:0007669"/>
    <property type="project" value="InterPro"/>
</dbReference>
<keyword evidence="10" id="KW-1185">Reference proteome</keyword>
<dbReference type="Pfam" id="PF00528">
    <property type="entry name" value="BPD_transp_1"/>
    <property type="match status" value="1"/>
</dbReference>
<evidence type="ECO:0000256" key="5">
    <source>
        <dbReference type="ARBA" id="ARBA00022989"/>
    </source>
</evidence>
<dbReference type="InterPro" id="IPR000515">
    <property type="entry name" value="MetI-like"/>
</dbReference>
<evidence type="ECO:0000256" key="4">
    <source>
        <dbReference type="ARBA" id="ARBA00022692"/>
    </source>
</evidence>
<dbReference type="SUPFAM" id="SSF161098">
    <property type="entry name" value="MetI-like"/>
    <property type="match status" value="1"/>
</dbReference>
<dbReference type="PANTHER" id="PTHR43386:SF1">
    <property type="entry name" value="D,D-DIPEPTIDE TRANSPORT SYSTEM PERMEASE PROTEIN DDPC-RELATED"/>
    <property type="match status" value="1"/>
</dbReference>
<feature type="transmembrane region" description="Helical" evidence="7">
    <location>
        <begin position="236"/>
        <end position="257"/>
    </location>
</feature>
<evidence type="ECO:0000256" key="3">
    <source>
        <dbReference type="ARBA" id="ARBA00022475"/>
    </source>
</evidence>
<evidence type="ECO:0000256" key="7">
    <source>
        <dbReference type="RuleBase" id="RU363032"/>
    </source>
</evidence>
<evidence type="ECO:0000313" key="10">
    <source>
        <dbReference type="Proteomes" id="UP000029585"/>
    </source>
</evidence>
<accession>A0A096B470</accession>
<feature type="transmembrane region" description="Helical" evidence="7">
    <location>
        <begin position="72"/>
        <end position="96"/>
    </location>
</feature>
<comment type="subcellular location">
    <subcellularLocation>
        <location evidence="1 7">Cell membrane</location>
        <topology evidence="1 7">Multi-pass membrane protein</topology>
    </subcellularLocation>
</comment>
<feature type="domain" description="ABC transmembrane type-1" evidence="8">
    <location>
        <begin position="68"/>
        <end position="257"/>
    </location>
</feature>
<evidence type="ECO:0000256" key="1">
    <source>
        <dbReference type="ARBA" id="ARBA00004651"/>
    </source>
</evidence>
<keyword evidence="5 7" id="KW-1133">Transmembrane helix</keyword>
<dbReference type="CDD" id="cd06261">
    <property type="entry name" value="TM_PBP2"/>
    <property type="match status" value="1"/>
</dbReference>
<dbReference type="RefSeq" id="WP_024724851.1">
    <property type="nucleotide sequence ID" value="NZ_KN174165.1"/>
</dbReference>
<feature type="transmembrane region" description="Helical" evidence="7">
    <location>
        <begin position="103"/>
        <end position="127"/>
    </location>
</feature>
<dbReference type="GO" id="GO:0005886">
    <property type="term" value="C:plasma membrane"/>
    <property type="evidence" value="ECO:0007669"/>
    <property type="project" value="UniProtKB-SubCell"/>
</dbReference>
<keyword evidence="4 7" id="KW-0812">Transmembrane</keyword>
<dbReference type="EMBL" id="ADLO01000093">
    <property type="protein sequence ID" value="KGF54173.1"/>
    <property type="molecule type" value="Genomic_DNA"/>
</dbReference>